<protein>
    <submittedName>
        <fullName evidence="3">Z354B protein</fullName>
    </submittedName>
</protein>
<dbReference type="AlphaFoldDB" id="A0A7K7TIS6"/>
<dbReference type="InterPro" id="IPR036236">
    <property type="entry name" value="Znf_C2H2_sf"/>
</dbReference>
<keyword evidence="1" id="KW-0863">Zinc-finger</keyword>
<gene>
    <name evidence="3" type="primary">Znf354b</name>
    <name evidence="3" type="ORF">SAPAEN_R10162</name>
</gene>
<feature type="non-terminal residue" evidence="3">
    <location>
        <position position="54"/>
    </location>
</feature>
<feature type="domain" description="C2H2-type" evidence="2">
    <location>
        <begin position="27"/>
        <end position="54"/>
    </location>
</feature>
<keyword evidence="1" id="KW-0479">Metal-binding</keyword>
<organism evidence="3 4">
    <name type="scientific">Sapayoa aenigma</name>
    <name type="common">broad-billed sapayoa</name>
    <dbReference type="NCBI Taxonomy" id="239371"/>
    <lineage>
        <taxon>Eukaryota</taxon>
        <taxon>Metazoa</taxon>
        <taxon>Chordata</taxon>
        <taxon>Craniata</taxon>
        <taxon>Vertebrata</taxon>
        <taxon>Euteleostomi</taxon>
        <taxon>Archelosauria</taxon>
        <taxon>Archosauria</taxon>
        <taxon>Dinosauria</taxon>
        <taxon>Saurischia</taxon>
        <taxon>Theropoda</taxon>
        <taxon>Coelurosauria</taxon>
        <taxon>Aves</taxon>
        <taxon>Neognathae</taxon>
        <taxon>Neoaves</taxon>
        <taxon>Telluraves</taxon>
        <taxon>Australaves</taxon>
        <taxon>Passeriformes</taxon>
        <taxon>Tyrannidae</taxon>
        <taxon>Sapayoa</taxon>
    </lineage>
</organism>
<evidence type="ECO:0000313" key="4">
    <source>
        <dbReference type="Proteomes" id="UP000589485"/>
    </source>
</evidence>
<evidence type="ECO:0000256" key="1">
    <source>
        <dbReference type="PROSITE-ProRule" id="PRU00042"/>
    </source>
</evidence>
<dbReference type="OrthoDB" id="9893417at2759"/>
<reference evidence="3 4" key="1">
    <citation type="submission" date="2019-09" db="EMBL/GenBank/DDBJ databases">
        <title>Bird 10,000 Genomes (B10K) Project - Family phase.</title>
        <authorList>
            <person name="Zhang G."/>
        </authorList>
    </citation>
    <scope>NUCLEOTIDE SEQUENCE [LARGE SCALE GENOMIC DNA]</scope>
    <source>
        <strain evidence="3">B10K-DU-030-41</strain>
        <tissue evidence="3">Muscle</tissue>
    </source>
</reference>
<evidence type="ECO:0000259" key="2">
    <source>
        <dbReference type="PROSITE" id="PS50157"/>
    </source>
</evidence>
<feature type="non-terminal residue" evidence="3">
    <location>
        <position position="1"/>
    </location>
</feature>
<dbReference type="PROSITE" id="PS00028">
    <property type="entry name" value="ZINC_FINGER_C2H2_1"/>
    <property type="match status" value="1"/>
</dbReference>
<dbReference type="GO" id="GO:0008270">
    <property type="term" value="F:zinc ion binding"/>
    <property type="evidence" value="ECO:0007669"/>
    <property type="project" value="UniProtKB-KW"/>
</dbReference>
<dbReference type="Proteomes" id="UP000589485">
    <property type="component" value="Unassembled WGS sequence"/>
</dbReference>
<name>A0A7K7TIS6_9TYRA</name>
<proteinExistence type="predicted"/>
<dbReference type="Gene3D" id="3.30.160.60">
    <property type="entry name" value="Classic Zinc Finger"/>
    <property type="match status" value="1"/>
</dbReference>
<dbReference type="InterPro" id="IPR013087">
    <property type="entry name" value="Znf_C2H2_type"/>
</dbReference>
<accession>A0A7K7TIS6</accession>
<evidence type="ECO:0000313" key="3">
    <source>
        <dbReference type="EMBL" id="NXA16648.1"/>
    </source>
</evidence>
<dbReference type="PROSITE" id="PS50157">
    <property type="entry name" value="ZINC_FINGER_C2H2_2"/>
    <property type="match status" value="1"/>
</dbReference>
<sequence>CWEGSRSLMGSSDPVVCEQLQAGEKPCKCLECGKSFRESTKLLMHQDIHTRERP</sequence>
<comment type="caution">
    <text evidence="3">The sequence shown here is derived from an EMBL/GenBank/DDBJ whole genome shotgun (WGS) entry which is preliminary data.</text>
</comment>
<dbReference type="SUPFAM" id="SSF57667">
    <property type="entry name" value="beta-beta-alpha zinc fingers"/>
    <property type="match status" value="1"/>
</dbReference>
<dbReference type="FunFam" id="3.30.160.60:FF:000389">
    <property type="entry name" value="Zinc finger protein"/>
    <property type="match status" value="1"/>
</dbReference>
<keyword evidence="4" id="KW-1185">Reference proteome</keyword>
<dbReference type="EMBL" id="VZSY01006133">
    <property type="protein sequence ID" value="NXA16648.1"/>
    <property type="molecule type" value="Genomic_DNA"/>
</dbReference>
<keyword evidence="1" id="KW-0862">Zinc</keyword>